<comment type="caution">
    <text evidence="1">The sequence shown here is derived from an EMBL/GenBank/DDBJ whole genome shotgun (WGS) entry which is preliminary data.</text>
</comment>
<protein>
    <submittedName>
        <fullName evidence="1">Uncharacterized protein</fullName>
    </submittedName>
</protein>
<evidence type="ECO:0000313" key="2">
    <source>
        <dbReference type="Proteomes" id="UP001203297"/>
    </source>
</evidence>
<reference evidence="1" key="1">
    <citation type="journal article" date="2022" name="New Phytol.">
        <title>Evolutionary transition to the ectomycorrhizal habit in the genomes of a hyperdiverse lineage of mushroom-forming fungi.</title>
        <authorList>
            <person name="Looney B."/>
            <person name="Miyauchi S."/>
            <person name="Morin E."/>
            <person name="Drula E."/>
            <person name="Courty P.E."/>
            <person name="Kohler A."/>
            <person name="Kuo A."/>
            <person name="LaButti K."/>
            <person name="Pangilinan J."/>
            <person name="Lipzen A."/>
            <person name="Riley R."/>
            <person name="Andreopoulos W."/>
            <person name="He G."/>
            <person name="Johnson J."/>
            <person name="Nolan M."/>
            <person name="Tritt A."/>
            <person name="Barry K.W."/>
            <person name="Grigoriev I.V."/>
            <person name="Nagy L.G."/>
            <person name="Hibbett D."/>
            <person name="Henrissat B."/>
            <person name="Matheny P.B."/>
            <person name="Labbe J."/>
            <person name="Martin F.M."/>
        </authorList>
    </citation>
    <scope>NUCLEOTIDE SEQUENCE</scope>
    <source>
        <strain evidence="1">BPL690</strain>
    </source>
</reference>
<dbReference type="Proteomes" id="UP001203297">
    <property type="component" value="Unassembled WGS sequence"/>
</dbReference>
<accession>A0AAD4M4A6</accession>
<organism evidence="1 2">
    <name type="scientific">Multifurca ochricompacta</name>
    <dbReference type="NCBI Taxonomy" id="376703"/>
    <lineage>
        <taxon>Eukaryota</taxon>
        <taxon>Fungi</taxon>
        <taxon>Dikarya</taxon>
        <taxon>Basidiomycota</taxon>
        <taxon>Agaricomycotina</taxon>
        <taxon>Agaricomycetes</taxon>
        <taxon>Russulales</taxon>
        <taxon>Russulaceae</taxon>
        <taxon>Multifurca</taxon>
    </lineage>
</organism>
<gene>
    <name evidence="1" type="ORF">B0F90DRAFT_631560</name>
</gene>
<dbReference type="EMBL" id="WTXG01000024">
    <property type="protein sequence ID" value="KAI0299089.1"/>
    <property type="molecule type" value="Genomic_DNA"/>
</dbReference>
<name>A0AAD4M4A6_9AGAM</name>
<keyword evidence="2" id="KW-1185">Reference proteome</keyword>
<evidence type="ECO:0000313" key="1">
    <source>
        <dbReference type="EMBL" id="KAI0299089.1"/>
    </source>
</evidence>
<proteinExistence type="predicted"/>
<sequence length="385" mass="44027">MSWLLNSLSQEQELEQFLAGIPGFYKSTRVEDPAQVLRKSNTDRFPRAIVSFIDRSLSSDLISDSTRQQRIRVSLKAIQTDPYLLQRTFHHALCSEDSAIFKCIEFVLMAERYTDDEDPNVQFLARCIVAVAITRIADHDLNERWSGIVRRRLNLSGSDLTAFGKQRDNLLLRNLVQLVRELNTAHPDYDEPGARVILDKTLNAVRQMKILRRTWNGMLSSDRMRCVSFPSSVPSISPCTKAPIPDSLLIQPSQMTPSPPFRGRFHTLCVPSLPMRPRIVRLRAGVFLVPMTPEGPRQILAREIYPGLQEVLLATEGKDHLRLGDLLHLLSSPPHSRVTHPHLVLPPYVFTKTQDGRHLGRDFETFYWDVEVFFSLATRRPRPES</sequence>
<dbReference type="AlphaFoldDB" id="A0AAD4M4A6"/>